<accession>A0A4S9U3E0</accession>
<dbReference type="EMBL" id="QZBN01001225">
    <property type="protein sequence ID" value="THZ32452.1"/>
    <property type="molecule type" value="Genomic_DNA"/>
</dbReference>
<evidence type="ECO:0000256" key="1">
    <source>
        <dbReference type="SAM" id="MobiDB-lite"/>
    </source>
</evidence>
<feature type="compositionally biased region" description="Polar residues" evidence="1">
    <location>
        <begin position="297"/>
        <end position="313"/>
    </location>
</feature>
<protein>
    <submittedName>
        <fullName evidence="2">Uncharacterized protein</fullName>
    </submittedName>
</protein>
<sequence length="684" mass="74693">MATQADIDGLASKLMTSAPLSWVVADCPVVAVYDNKIIQESESLGQPLDRNGCGDILRLWIGSNQVTREMLVTLTIRIRASPVRKKTRRQGRLMFLIVPVESLRLHSTRIDYSSLKKLPQCLLDVPNDVESAKTQLLHISLDLGSTSSDVIMPEYQCRPNVMPQAMALLRKLKLLSESSSFHLYTNRDGAIQAALQNVSTMLAGSDLITTPSVVTTGFYPGGRSACRNLWHEQGWLELEDTTNHNDQKRIEASGTKNKEIVKAHDPQPPPPYEFDDVLPPKFASSRQADEPHLPPTASFSPEQRTSDHPNTAPISPHLPPAGAPPTVCAADQLVRPPAAALPSAGSSQIFAPSSRLHHSTPEPSLSPNYSATFLSGFPSASPLRKISDVLKNQNGAVPRDGSCLSVQVAASICDRAFSDGDFSTRANTPSGTDRVPDSLTRKRLPSYSSEEGLTSPAKRLATATATPRPLSLNGLNAELSPTVADTVSVHDEQVVCELASDNNTTATSDQMSQWLMVAWNYCPTAHYLFIAELLKYGAAISSNQAEDLATCHVNCTSALLTHCTAQRLAVEQTDAAAGSHSMISDETKALLRWLYILRPGADMELFDSLLQLSIVEHRLLHTSAKEEHSLFTNSYKQHKANIVSQACTTLGQEMLQKIDERNISTNMLREEEKLRTHCGQTIII</sequence>
<reference evidence="2 3" key="1">
    <citation type="submission" date="2018-10" db="EMBL/GenBank/DDBJ databases">
        <title>Fifty Aureobasidium pullulans genomes reveal a recombining polyextremotolerant generalist.</title>
        <authorList>
            <person name="Gostincar C."/>
            <person name="Turk M."/>
            <person name="Zajc J."/>
            <person name="Gunde-Cimerman N."/>
        </authorList>
    </citation>
    <scope>NUCLEOTIDE SEQUENCE [LARGE SCALE GENOMIC DNA]</scope>
    <source>
        <strain evidence="2 3">EXF-3844</strain>
    </source>
</reference>
<name>A0A4S9U3E0_AURPU</name>
<evidence type="ECO:0000313" key="3">
    <source>
        <dbReference type="Proteomes" id="UP000310121"/>
    </source>
</evidence>
<feature type="region of interest" description="Disordered" evidence="1">
    <location>
        <begin position="421"/>
        <end position="458"/>
    </location>
</feature>
<feature type="region of interest" description="Disordered" evidence="1">
    <location>
        <begin position="252"/>
        <end position="328"/>
    </location>
</feature>
<proteinExistence type="predicted"/>
<comment type="caution">
    <text evidence="2">The sequence shown here is derived from an EMBL/GenBank/DDBJ whole genome shotgun (WGS) entry which is preliminary data.</text>
</comment>
<dbReference type="Proteomes" id="UP000310121">
    <property type="component" value="Unassembled WGS sequence"/>
</dbReference>
<gene>
    <name evidence="2" type="ORF">D6C90_08638</name>
</gene>
<dbReference type="AlphaFoldDB" id="A0A4S9U3E0"/>
<feature type="compositionally biased region" description="Basic and acidic residues" evidence="1">
    <location>
        <begin position="252"/>
        <end position="265"/>
    </location>
</feature>
<evidence type="ECO:0000313" key="2">
    <source>
        <dbReference type="EMBL" id="THZ32452.1"/>
    </source>
</evidence>
<organism evidence="2 3">
    <name type="scientific">Aureobasidium pullulans</name>
    <name type="common">Black yeast</name>
    <name type="synonym">Pullularia pullulans</name>
    <dbReference type="NCBI Taxonomy" id="5580"/>
    <lineage>
        <taxon>Eukaryota</taxon>
        <taxon>Fungi</taxon>
        <taxon>Dikarya</taxon>
        <taxon>Ascomycota</taxon>
        <taxon>Pezizomycotina</taxon>
        <taxon>Dothideomycetes</taxon>
        <taxon>Dothideomycetidae</taxon>
        <taxon>Dothideales</taxon>
        <taxon>Saccotheciaceae</taxon>
        <taxon>Aureobasidium</taxon>
    </lineage>
</organism>